<dbReference type="PANTHER" id="PTHR30055">
    <property type="entry name" value="HTH-TYPE TRANSCRIPTIONAL REGULATOR RUTR"/>
    <property type="match status" value="1"/>
</dbReference>
<sequence length="204" mass="21819">MTAAARPRALSPRKRPTQARSIALVDAILDASAQILEAEGLDALTTNLAATRAGVSIGSLYQYFPNRDAILASLMIRSEATLRSRVTTALSQTPPGDLNQGIRLVVAAAMDHHRAAPRLCAILEQEERRLGPLAKDELAGAEENMAGFVRAFLERAGRKAEDQVVRELELVGQALIAEALRTGRIGEDAERRIADVLASCAATA</sequence>
<evidence type="ECO:0000256" key="2">
    <source>
        <dbReference type="ARBA" id="ARBA00023125"/>
    </source>
</evidence>
<protein>
    <submittedName>
        <fullName evidence="6">AcrR family transcriptional regulator</fullName>
    </submittedName>
</protein>
<keyword evidence="1" id="KW-0805">Transcription regulation</keyword>
<comment type="caution">
    <text evidence="6">The sequence shown here is derived from an EMBL/GenBank/DDBJ whole genome shotgun (WGS) entry which is preliminary data.</text>
</comment>
<name>A0ABV2REL0_9CAUL</name>
<keyword evidence="7" id="KW-1185">Reference proteome</keyword>
<proteinExistence type="predicted"/>
<evidence type="ECO:0000256" key="4">
    <source>
        <dbReference type="PROSITE-ProRule" id="PRU00335"/>
    </source>
</evidence>
<feature type="DNA-binding region" description="H-T-H motif" evidence="4">
    <location>
        <begin position="45"/>
        <end position="64"/>
    </location>
</feature>
<dbReference type="RefSeq" id="WP_354089987.1">
    <property type="nucleotide sequence ID" value="NZ_JBEPTF010000004.1"/>
</dbReference>
<keyword evidence="2 4" id="KW-0238">DNA-binding</keyword>
<feature type="domain" description="HTH tetR-type" evidence="5">
    <location>
        <begin position="22"/>
        <end position="82"/>
    </location>
</feature>
<dbReference type="Pfam" id="PF00440">
    <property type="entry name" value="TetR_N"/>
    <property type="match status" value="1"/>
</dbReference>
<keyword evidence="3" id="KW-0804">Transcription</keyword>
<dbReference type="Proteomes" id="UP001549313">
    <property type="component" value="Unassembled WGS sequence"/>
</dbReference>
<evidence type="ECO:0000256" key="3">
    <source>
        <dbReference type="ARBA" id="ARBA00023163"/>
    </source>
</evidence>
<evidence type="ECO:0000259" key="5">
    <source>
        <dbReference type="PROSITE" id="PS50977"/>
    </source>
</evidence>
<dbReference type="InterPro" id="IPR009057">
    <property type="entry name" value="Homeodomain-like_sf"/>
</dbReference>
<accession>A0ABV2REL0</accession>
<dbReference type="SUPFAM" id="SSF46689">
    <property type="entry name" value="Homeodomain-like"/>
    <property type="match status" value="1"/>
</dbReference>
<dbReference type="PANTHER" id="PTHR30055:SF234">
    <property type="entry name" value="HTH-TYPE TRANSCRIPTIONAL REGULATOR BETI"/>
    <property type="match status" value="1"/>
</dbReference>
<organism evidence="6 7">
    <name type="scientific">Brevundimonas faecalis</name>
    <dbReference type="NCBI Taxonomy" id="947378"/>
    <lineage>
        <taxon>Bacteria</taxon>
        <taxon>Pseudomonadati</taxon>
        <taxon>Pseudomonadota</taxon>
        <taxon>Alphaproteobacteria</taxon>
        <taxon>Caulobacterales</taxon>
        <taxon>Caulobacteraceae</taxon>
        <taxon>Brevundimonas</taxon>
    </lineage>
</organism>
<dbReference type="Gene3D" id="1.10.357.10">
    <property type="entry name" value="Tetracycline Repressor, domain 2"/>
    <property type="match status" value="1"/>
</dbReference>
<gene>
    <name evidence="6" type="ORF">ABIE19_002976</name>
</gene>
<evidence type="ECO:0000313" key="7">
    <source>
        <dbReference type="Proteomes" id="UP001549313"/>
    </source>
</evidence>
<evidence type="ECO:0000313" key="6">
    <source>
        <dbReference type="EMBL" id="MET4685027.1"/>
    </source>
</evidence>
<evidence type="ECO:0000256" key="1">
    <source>
        <dbReference type="ARBA" id="ARBA00023015"/>
    </source>
</evidence>
<dbReference type="PROSITE" id="PS50977">
    <property type="entry name" value="HTH_TETR_2"/>
    <property type="match status" value="1"/>
</dbReference>
<reference evidence="6 7" key="1">
    <citation type="submission" date="2024-06" db="EMBL/GenBank/DDBJ databases">
        <title>Sorghum-associated microbial communities from plants grown in Nebraska, USA.</title>
        <authorList>
            <person name="Schachtman D."/>
        </authorList>
    </citation>
    <scope>NUCLEOTIDE SEQUENCE [LARGE SCALE GENOMIC DNA]</scope>
    <source>
        <strain evidence="6 7">2814</strain>
    </source>
</reference>
<dbReference type="PRINTS" id="PR00455">
    <property type="entry name" value="HTHTETR"/>
</dbReference>
<dbReference type="InterPro" id="IPR001647">
    <property type="entry name" value="HTH_TetR"/>
</dbReference>
<dbReference type="InterPro" id="IPR050109">
    <property type="entry name" value="HTH-type_TetR-like_transc_reg"/>
</dbReference>
<dbReference type="EMBL" id="JBEPTF010000004">
    <property type="protein sequence ID" value="MET4685027.1"/>
    <property type="molecule type" value="Genomic_DNA"/>
</dbReference>